<dbReference type="EMBL" id="JAMQGO010000003">
    <property type="protein sequence ID" value="MCM2561764.1"/>
    <property type="molecule type" value="Genomic_DNA"/>
</dbReference>
<evidence type="ECO:0000313" key="2">
    <source>
        <dbReference type="Proteomes" id="UP001203036"/>
    </source>
</evidence>
<sequence length="504" mass="53100">MTFARAIGGAGVALGVLAGTPAWAEVSPEQVWDDFKGYLQGFGYSITADEAPGAGALVVSDITVTMEMPEEGGTASFDLPDMTFTDAGGGTVTMTLPVQSSIPFMVDVEGDDDMSGEMELTHTGFLMTVSGEPGDLVYDYEAGDITVGLSSLTVEQEEMDITAARTTLRNMEGQSTIKVGELRNVVQSMNASVMEYAIDMTDPDDGTGRLMFNGQADDLTFDGTMSLPLEEIESEDPNAMIEAGFEVNGGYTHAGGQSNFSFDDDGTSVTGTTRSGSGAFTVRMGADQLGYDVVAKDVAVNVTSSDMPFPVEIEMAESAMSFKMPVLPGEEPQDFALGLTLADFTMSDMIWSMFDPAGQLPRDPATVAVDLSGTARLDGPLLDSDTMESSEAPGELRTLDIGNLVLRLAGAELTGQGGFTFDNSDTSTFDGVPRPEGSVDLRLEGGNTLLDRLVNMGLLPEEQATGARMMIGLFAVPGDGDDVLTSTIEVNEAGQVLANGQRLR</sequence>
<proteinExistence type="predicted"/>
<dbReference type="Proteomes" id="UP001203036">
    <property type="component" value="Unassembled WGS sequence"/>
</dbReference>
<organism evidence="1 2">
    <name type="scientific">Lutimaribacter degradans</name>
    <dbReference type="NCBI Taxonomy" id="2945989"/>
    <lineage>
        <taxon>Bacteria</taxon>
        <taxon>Pseudomonadati</taxon>
        <taxon>Pseudomonadota</taxon>
        <taxon>Alphaproteobacteria</taxon>
        <taxon>Rhodobacterales</taxon>
        <taxon>Roseobacteraceae</taxon>
        <taxon>Lutimaribacter</taxon>
    </lineage>
</organism>
<reference evidence="1" key="1">
    <citation type="submission" date="2022-06" db="EMBL/GenBank/DDBJ databases">
        <title>Lutimaribacter sp. EGI FJ00013, a novel bacterium isolated from a salt lake sediment enrichment.</title>
        <authorList>
            <person name="Gao L."/>
            <person name="Fang B.-Z."/>
            <person name="Li W.-J."/>
        </authorList>
    </citation>
    <scope>NUCLEOTIDE SEQUENCE</scope>
    <source>
        <strain evidence="1">EGI FJ00013</strain>
    </source>
</reference>
<comment type="caution">
    <text evidence="1">The sequence shown here is derived from an EMBL/GenBank/DDBJ whole genome shotgun (WGS) entry which is preliminary data.</text>
</comment>
<gene>
    <name evidence="1" type="ORF">M8744_06385</name>
</gene>
<name>A0ACC5ZWI2_9RHOB</name>
<accession>A0ACC5ZWI2</accession>
<evidence type="ECO:0000313" key="1">
    <source>
        <dbReference type="EMBL" id="MCM2561764.1"/>
    </source>
</evidence>
<keyword evidence="2" id="KW-1185">Reference proteome</keyword>
<protein>
    <submittedName>
        <fullName evidence="1">DUF2125 domain-containing protein</fullName>
    </submittedName>
</protein>